<dbReference type="Proteomes" id="UP000014062">
    <property type="component" value="Chromosome"/>
</dbReference>
<organism evidence="2 3">
    <name type="scientific">Streptomyces lividans 1326</name>
    <dbReference type="NCBI Taxonomy" id="1200984"/>
    <lineage>
        <taxon>Bacteria</taxon>
        <taxon>Bacillati</taxon>
        <taxon>Actinomycetota</taxon>
        <taxon>Actinomycetes</taxon>
        <taxon>Kitasatosporales</taxon>
        <taxon>Streptomycetaceae</taxon>
        <taxon>Streptomyces</taxon>
    </lineage>
</organism>
<evidence type="ECO:0000256" key="1">
    <source>
        <dbReference type="SAM" id="MobiDB-lite"/>
    </source>
</evidence>
<dbReference type="AlphaFoldDB" id="A0A7U9DU20"/>
<name>A0A7U9DU20_STRLI</name>
<sequence>MTGRRGETCGTGCYGCVSKRARGRAAGSARRIRSQERRGASSTPRLRHDPPGSPWTGG</sequence>
<protein>
    <submittedName>
        <fullName evidence="2">Uncharacterized protein</fullName>
    </submittedName>
</protein>
<proteinExistence type="predicted"/>
<evidence type="ECO:0000313" key="2">
    <source>
        <dbReference type="EMBL" id="EOY47782.1"/>
    </source>
</evidence>
<reference evidence="3" key="1">
    <citation type="journal article" date="2013" name="Genome Biol. Evol.">
        <title>The genome sequence of Streptomyces lividans 66 reveals a novel tRNA-dependent peptide biosynthetic system within a metal-related genomic island.</title>
        <authorList>
            <person name="Cruz-Morales P."/>
            <person name="Vijgenboom E."/>
            <person name="Iruegas-Bocardo F."/>
            <person name="Girard G."/>
            <person name="Yanez-Guerra L.A."/>
            <person name="Ramos-Aboites H.E."/>
            <person name="Pernodet J.L."/>
            <person name="Anne J."/>
            <person name="van Wezel G.P."/>
            <person name="Barona-Gomez F."/>
        </authorList>
    </citation>
    <scope>NUCLEOTIDE SEQUENCE [LARGE SCALE GENOMIC DNA]</scope>
    <source>
        <strain evidence="3">1326</strain>
    </source>
</reference>
<accession>A0A7U9DU20</accession>
<feature type="region of interest" description="Disordered" evidence="1">
    <location>
        <begin position="23"/>
        <end position="58"/>
    </location>
</feature>
<evidence type="ECO:0000313" key="3">
    <source>
        <dbReference type="Proteomes" id="UP000014062"/>
    </source>
</evidence>
<dbReference type="EMBL" id="CM001889">
    <property type="protein sequence ID" value="EOY47782.1"/>
    <property type="molecule type" value="Genomic_DNA"/>
</dbReference>
<gene>
    <name evidence="2" type="ORF">SLI_3069</name>
</gene>